<feature type="compositionally biased region" description="Basic and acidic residues" evidence="1">
    <location>
        <begin position="132"/>
        <end position="141"/>
    </location>
</feature>
<dbReference type="EMBL" id="LT934124">
    <property type="protein sequence ID" value="VAI91071.1"/>
    <property type="molecule type" value="Genomic_DNA"/>
</dbReference>
<dbReference type="Gramene" id="TRITD7Bv1G174020.2">
    <property type="protein sequence ID" value="TRITD7Bv1G174020.2"/>
    <property type="gene ID" value="TRITD7Bv1G174020"/>
</dbReference>
<feature type="compositionally biased region" description="Polar residues" evidence="1">
    <location>
        <begin position="82"/>
        <end position="96"/>
    </location>
</feature>
<evidence type="ECO:0000256" key="1">
    <source>
        <dbReference type="SAM" id="MobiDB-lite"/>
    </source>
</evidence>
<keyword evidence="3" id="KW-1185">Reference proteome</keyword>
<feature type="region of interest" description="Disordered" evidence="1">
    <location>
        <begin position="69"/>
        <end position="101"/>
    </location>
</feature>
<reference evidence="2 3" key="1">
    <citation type="submission" date="2017-09" db="EMBL/GenBank/DDBJ databases">
        <authorList>
            <consortium name="International Durum Wheat Genome Sequencing Consortium (IDWGSC)"/>
            <person name="Milanesi L."/>
        </authorList>
    </citation>
    <scope>NUCLEOTIDE SEQUENCE [LARGE SCALE GENOMIC DNA]</scope>
    <source>
        <strain evidence="3">cv. Svevo</strain>
    </source>
</reference>
<gene>
    <name evidence="2" type="ORF">TRITD_7Bv1G174020</name>
</gene>
<protein>
    <submittedName>
        <fullName evidence="2">Uncharacterized protein</fullName>
    </submittedName>
</protein>
<dbReference type="AlphaFoldDB" id="A0A9R1A7D2"/>
<organism evidence="2 3">
    <name type="scientific">Triticum turgidum subsp. durum</name>
    <name type="common">Durum wheat</name>
    <name type="synonym">Triticum durum</name>
    <dbReference type="NCBI Taxonomy" id="4567"/>
    <lineage>
        <taxon>Eukaryota</taxon>
        <taxon>Viridiplantae</taxon>
        <taxon>Streptophyta</taxon>
        <taxon>Embryophyta</taxon>
        <taxon>Tracheophyta</taxon>
        <taxon>Spermatophyta</taxon>
        <taxon>Magnoliopsida</taxon>
        <taxon>Liliopsida</taxon>
        <taxon>Poales</taxon>
        <taxon>Poaceae</taxon>
        <taxon>BOP clade</taxon>
        <taxon>Pooideae</taxon>
        <taxon>Triticodae</taxon>
        <taxon>Triticeae</taxon>
        <taxon>Triticinae</taxon>
        <taxon>Triticum</taxon>
    </lineage>
</organism>
<proteinExistence type="predicted"/>
<sequence length="168" mass="18325">MQSIVEGERNLQNAKLTEFTNLLNKARATPSFPTASSFPEVKNNSTFGSSQTNGPPVFSSFNQLGAATNFGSGPRTAAPGVPTNTIFGQPTQSTPSFGAPTFGHHRDIDKQSVELLNGMTPRTSAMDQAPVEDSRNEKQDDSIWLKEKWEIGQIPLDEPPQRHVSHVF</sequence>
<name>A0A9R1A7D2_TRITD</name>
<feature type="region of interest" description="Disordered" evidence="1">
    <location>
        <begin position="120"/>
        <end position="141"/>
    </location>
</feature>
<accession>A0A9R1A7D2</accession>
<evidence type="ECO:0000313" key="2">
    <source>
        <dbReference type="EMBL" id="VAI91071.1"/>
    </source>
</evidence>
<dbReference type="Proteomes" id="UP000324705">
    <property type="component" value="Chromosome 7B"/>
</dbReference>
<evidence type="ECO:0000313" key="3">
    <source>
        <dbReference type="Proteomes" id="UP000324705"/>
    </source>
</evidence>